<name>A0A0A9A5Y8_ARUDO</name>
<protein>
    <submittedName>
        <fullName evidence="1">Uncharacterized protein</fullName>
    </submittedName>
</protein>
<evidence type="ECO:0000313" key="1">
    <source>
        <dbReference type="EMBL" id="JAD46506.1"/>
    </source>
</evidence>
<accession>A0A0A9A5Y8</accession>
<reference evidence="1" key="1">
    <citation type="submission" date="2014-09" db="EMBL/GenBank/DDBJ databases">
        <authorList>
            <person name="Magalhaes I.L.F."/>
            <person name="Oliveira U."/>
            <person name="Santos F.R."/>
            <person name="Vidigal T.H.D.A."/>
            <person name="Brescovit A.D."/>
            <person name="Santos A.J."/>
        </authorList>
    </citation>
    <scope>NUCLEOTIDE SEQUENCE</scope>
    <source>
        <tissue evidence="1">Shoot tissue taken approximately 20 cm above the soil surface</tissue>
    </source>
</reference>
<dbReference type="EMBL" id="GBRH01251389">
    <property type="protein sequence ID" value="JAD46506.1"/>
    <property type="molecule type" value="Transcribed_RNA"/>
</dbReference>
<proteinExistence type="predicted"/>
<sequence length="13" mass="1441">MSGARCHRLLLAL</sequence>
<organism evidence="1">
    <name type="scientific">Arundo donax</name>
    <name type="common">Giant reed</name>
    <name type="synonym">Donax arundinaceus</name>
    <dbReference type="NCBI Taxonomy" id="35708"/>
    <lineage>
        <taxon>Eukaryota</taxon>
        <taxon>Viridiplantae</taxon>
        <taxon>Streptophyta</taxon>
        <taxon>Embryophyta</taxon>
        <taxon>Tracheophyta</taxon>
        <taxon>Spermatophyta</taxon>
        <taxon>Magnoliopsida</taxon>
        <taxon>Liliopsida</taxon>
        <taxon>Poales</taxon>
        <taxon>Poaceae</taxon>
        <taxon>PACMAD clade</taxon>
        <taxon>Arundinoideae</taxon>
        <taxon>Arundineae</taxon>
        <taxon>Arundo</taxon>
    </lineage>
</organism>
<reference evidence="1" key="2">
    <citation type="journal article" date="2015" name="Data Brief">
        <title>Shoot transcriptome of the giant reed, Arundo donax.</title>
        <authorList>
            <person name="Barrero R.A."/>
            <person name="Guerrero F.D."/>
            <person name="Moolhuijzen P."/>
            <person name="Goolsby J.A."/>
            <person name="Tidwell J."/>
            <person name="Bellgard S.E."/>
            <person name="Bellgard M.I."/>
        </authorList>
    </citation>
    <scope>NUCLEOTIDE SEQUENCE</scope>
    <source>
        <tissue evidence="1">Shoot tissue taken approximately 20 cm above the soil surface</tissue>
    </source>
</reference>